<dbReference type="GO" id="GO:0015833">
    <property type="term" value="P:peptide transport"/>
    <property type="evidence" value="ECO:0007669"/>
    <property type="project" value="TreeGrafter"/>
</dbReference>
<dbReference type="InterPro" id="IPR000914">
    <property type="entry name" value="SBP_5_dom"/>
</dbReference>
<evidence type="ECO:0000313" key="5">
    <source>
        <dbReference type="Proteomes" id="UP000077096"/>
    </source>
</evidence>
<dbReference type="InterPro" id="IPR039424">
    <property type="entry name" value="SBP_5"/>
</dbReference>
<dbReference type="GO" id="GO:0043190">
    <property type="term" value="C:ATP-binding cassette (ABC) transporter complex"/>
    <property type="evidence" value="ECO:0007669"/>
    <property type="project" value="InterPro"/>
</dbReference>
<dbReference type="CDD" id="cd08509">
    <property type="entry name" value="PBP2_TmCBP_oligosaccharides_like"/>
    <property type="match status" value="1"/>
</dbReference>
<dbReference type="EMBL" id="CP011393">
    <property type="protein sequence ID" value="ANE41894.1"/>
    <property type="molecule type" value="Genomic_DNA"/>
</dbReference>
<protein>
    <submittedName>
        <fullName evidence="4">ABC transporter substrate-binding protein</fullName>
    </submittedName>
</protein>
<dbReference type="Gene3D" id="3.40.190.10">
    <property type="entry name" value="Periplasmic binding protein-like II"/>
    <property type="match status" value="1"/>
</dbReference>
<dbReference type="OrthoDB" id="48318at2"/>
<dbReference type="InterPro" id="IPR030678">
    <property type="entry name" value="Peptide/Ni-bd"/>
</dbReference>
<accession>A0A172T4K5</accession>
<dbReference type="PANTHER" id="PTHR30290:SF82">
    <property type="entry name" value="ABC-TYPE DIPEPTIDE_OLIGOPEPTIDE TRANSPORT SYSTEM, PERIPLASMIC COMPONENT"/>
    <property type="match status" value="1"/>
</dbReference>
<dbReference type="PROSITE" id="PS01040">
    <property type="entry name" value="SBP_BACTERIAL_5"/>
    <property type="match status" value="1"/>
</dbReference>
<sequence length="529" mass="59859">MKRFYAILTLLVLMVTISLGAELSMIISVTGPFQRNFNPYFAGATGYVAAGFIYETLIYANTKTGDFVPWLASEFKWGAGYKEITFKLRRGVKWSDGTSFTADDVIFTFETLKKFPALDVPGVWKGGLAEVVKVDDYTVKLKLSTVNTLYLYSVAGVYILPKHIWSKVEDPSKFTNENPVGTGAYLLDNFSTQVITLKKNPNYWNAANVKVDSIRIPAFSGNESAQLAVANGEIDWAGINFPQIEKLVQQRKELNYWFAEGNPVFLFFNLAKDPFKDATLRKAFAYAINTDMLIKIGMTGYAAPVNPVVIKSGYEYLISEDLKNLWWKYDPKTAEKLFAQAGFKRGKDGILAKGNIKLSYELLVPAGWTDWIAVCELLSQQMANYGVELKVTPIDYGEYLQRIRNKNFDVVLSWSNYGATPYNFYDNHLNSANAYVGSNRGGWIDKTTDELLAKIKETADVSARKVIMSRLQRILLENVPAVPLYYNPVWFIYSTKNFTGWPNEKKPYVEPRITGMDKIYLIMNLEPVK</sequence>
<dbReference type="PATRIC" id="fig|93466.3.peg.1688"/>
<evidence type="ECO:0000313" key="4">
    <source>
        <dbReference type="EMBL" id="ANE41894.1"/>
    </source>
</evidence>
<dbReference type="InterPro" id="IPR023765">
    <property type="entry name" value="SBP_5_CS"/>
</dbReference>
<dbReference type="Gene3D" id="3.10.105.10">
    <property type="entry name" value="Dipeptide-binding Protein, Domain 3"/>
    <property type="match status" value="1"/>
</dbReference>
<gene>
    <name evidence="4" type="ORF">JM64_08005</name>
</gene>
<dbReference type="PIRSF" id="PIRSF002741">
    <property type="entry name" value="MppA"/>
    <property type="match status" value="1"/>
</dbReference>
<dbReference type="AlphaFoldDB" id="A0A172T4K5"/>
<dbReference type="PANTHER" id="PTHR30290">
    <property type="entry name" value="PERIPLASMIC BINDING COMPONENT OF ABC TRANSPORTER"/>
    <property type="match status" value="1"/>
</dbReference>
<feature type="domain" description="Solute-binding protein family 5" evidence="3">
    <location>
        <begin position="67"/>
        <end position="434"/>
    </location>
</feature>
<evidence type="ECO:0000256" key="2">
    <source>
        <dbReference type="ARBA" id="ARBA00022729"/>
    </source>
</evidence>
<dbReference type="GO" id="GO:1904680">
    <property type="term" value="F:peptide transmembrane transporter activity"/>
    <property type="evidence" value="ECO:0007669"/>
    <property type="project" value="TreeGrafter"/>
</dbReference>
<comment type="similarity">
    <text evidence="1">Belongs to the bacterial solute-binding protein 5 family.</text>
</comment>
<dbReference type="SUPFAM" id="SSF53850">
    <property type="entry name" value="Periplasmic binding protein-like II"/>
    <property type="match status" value="1"/>
</dbReference>
<evidence type="ECO:0000256" key="1">
    <source>
        <dbReference type="ARBA" id="ARBA00005695"/>
    </source>
</evidence>
<proteinExistence type="inferred from homology"/>
<dbReference type="Gene3D" id="3.90.76.10">
    <property type="entry name" value="Dipeptide-binding Protein, Domain 1"/>
    <property type="match status" value="1"/>
</dbReference>
<reference evidence="4 5" key="1">
    <citation type="submission" date="2014-08" db="EMBL/GenBank/DDBJ databases">
        <title>Fervidobacterium pennivorans DYC genome.</title>
        <authorList>
            <person name="Wushke S."/>
        </authorList>
    </citation>
    <scope>NUCLEOTIDE SEQUENCE [LARGE SCALE GENOMIC DNA]</scope>
    <source>
        <strain evidence="4 5">DYC</strain>
    </source>
</reference>
<organism evidence="4 5">
    <name type="scientific">Fervidobacterium pennivorans</name>
    <dbReference type="NCBI Taxonomy" id="93466"/>
    <lineage>
        <taxon>Bacteria</taxon>
        <taxon>Thermotogati</taxon>
        <taxon>Thermotogota</taxon>
        <taxon>Thermotogae</taxon>
        <taxon>Thermotogales</taxon>
        <taxon>Fervidobacteriaceae</taxon>
        <taxon>Fervidobacterium</taxon>
    </lineage>
</organism>
<dbReference type="KEGG" id="fng:JM64_08005"/>
<dbReference type="Pfam" id="PF00496">
    <property type="entry name" value="SBP_bac_5"/>
    <property type="match status" value="1"/>
</dbReference>
<name>A0A172T4K5_FERPE</name>
<evidence type="ECO:0000259" key="3">
    <source>
        <dbReference type="Pfam" id="PF00496"/>
    </source>
</evidence>
<dbReference type="GO" id="GO:0042597">
    <property type="term" value="C:periplasmic space"/>
    <property type="evidence" value="ECO:0007669"/>
    <property type="project" value="UniProtKB-ARBA"/>
</dbReference>
<dbReference type="Proteomes" id="UP000077096">
    <property type="component" value="Chromosome"/>
</dbReference>
<keyword evidence="2" id="KW-0732">Signal</keyword>